<sequence length="548" mass="59241">MARAADHAAIHHRMLNASKGAAVRGPRIQADRQLYKAAVNRLLASQHGLQLIEAEVESLRLDCGQVTGVRLADGSVISTGSVVLASGTFLNGKLFTGRDKRAGGRVEEKASNRLGDQLRALGLPIGRLKTGTPPRLDGRTIDWSGLELQPSDQQSWTMSALTERRVQPQLSCAITRTSEATHDIIRGALDRSPLRSGDIEGRGPRYCPSIEDKVDRFADRNSHQIFLEPEGLTTEAVYPNGISTSLPLADQQAFVATIPGLEHARIIVPGYAVEYDFVDPRALDARLSLKDVGGLFLAGQINGTTGYEEAGAQGLIAGLNAAAYATDLEPAIFDRADGYLGVMVDDLTLSGVSEPYRMLTARAEYRLALRSDNAAQRLTPIGERLGCIGDHRCRVFEQQQGQRLSALSRTQRRVSAAELRAFGVAIEGEGAQTLAEWIRNPQVSDRHLHMLDTMLAATDPAVLASVIEDIRYAPYVQRQQQEVAAMRAADLLQIPSDLHYDAVPGLSTEMVERLSATRPTSLGAASRVPGVTPTAVAVLLSVLRRKAA</sequence>
<dbReference type="Pfam" id="PF21680">
    <property type="entry name" value="GIDA_C_1st"/>
    <property type="match status" value="1"/>
</dbReference>
<dbReference type="NCBIfam" id="TIGR00136">
    <property type="entry name" value="mnmG_gidA"/>
    <property type="match status" value="1"/>
</dbReference>
<evidence type="ECO:0000256" key="8">
    <source>
        <dbReference type="ARBA" id="ARBA00023027"/>
    </source>
</evidence>
<evidence type="ECO:0000256" key="2">
    <source>
        <dbReference type="ARBA" id="ARBA00003717"/>
    </source>
</evidence>
<dbReference type="InterPro" id="IPR044920">
    <property type="entry name" value="MnmG_C_subdom_sf"/>
</dbReference>
<comment type="function">
    <text evidence="2">NAD-binding protein involved in the addition of a carboxymethylaminomethyl (cmnm) group at the wobble position (U34) of certain tRNAs, forming tRNA-cmnm(5)s(2)U34.</text>
</comment>
<keyword evidence="7" id="KW-0274">FAD</keyword>
<dbReference type="PROSITE" id="PS01281">
    <property type="entry name" value="GIDA_2"/>
    <property type="match status" value="1"/>
</dbReference>
<protein>
    <recommendedName>
        <fullName evidence="4">tRNA uridine 5-carboxymethylaminomethyl modification enzyme MnmG</fullName>
    </recommendedName>
    <alternativeName>
        <fullName evidence="10">Glucose-inhibited division protein A</fullName>
    </alternativeName>
</protein>
<comment type="subunit">
    <text evidence="9">Homodimer. Heterotetramer of two MnmE and two MnmG subunits.</text>
</comment>
<dbReference type="PANTHER" id="PTHR11806:SF0">
    <property type="entry name" value="PROTEIN MTO1 HOMOLOG, MITOCHONDRIAL"/>
    <property type="match status" value="1"/>
</dbReference>
<dbReference type="InterPro" id="IPR049312">
    <property type="entry name" value="GIDA_C_N"/>
</dbReference>
<reference evidence="12 13" key="1">
    <citation type="submission" date="2020-03" db="EMBL/GenBank/DDBJ databases">
        <title>Genomic Encyclopedia of Type Strains, Phase IV (KMG-IV): sequencing the most valuable type-strain genomes for metagenomic binning, comparative biology and taxonomic classification.</title>
        <authorList>
            <person name="Goeker M."/>
        </authorList>
    </citation>
    <scope>NUCLEOTIDE SEQUENCE [LARGE SCALE GENOMIC DNA]</scope>
    <source>
        <strain evidence="12 13">DSM 27651</strain>
    </source>
</reference>
<dbReference type="Gene3D" id="3.50.50.60">
    <property type="entry name" value="FAD/NAD(P)-binding domain"/>
    <property type="match status" value="2"/>
</dbReference>
<dbReference type="Pfam" id="PF01134">
    <property type="entry name" value="GIDA"/>
    <property type="match status" value="1"/>
</dbReference>
<organism evidence="12 13">
    <name type="scientific">Sphingomonas jejuensis</name>
    <dbReference type="NCBI Taxonomy" id="904715"/>
    <lineage>
        <taxon>Bacteria</taxon>
        <taxon>Pseudomonadati</taxon>
        <taxon>Pseudomonadota</taxon>
        <taxon>Alphaproteobacteria</taxon>
        <taxon>Sphingomonadales</taxon>
        <taxon>Sphingomonadaceae</taxon>
        <taxon>Sphingomonas</taxon>
    </lineage>
</organism>
<dbReference type="InterPro" id="IPR020595">
    <property type="entry name" value="MnmG-rel_CS"/>
</dbReference>
<gene>
    <name evidence="12" type="ORF">GGR88_002463</name>
</gene>
<dbReference type="InterPro" id="IPR047001">
    <property type="entry name" value="MnmG_C_subdom"/>
</dbReference>
<keyword evidence="5" id="KW-0285">Flavoprotein</keyword>
<evidence type="ECO:0000256" key="1">
    <source>
        <dbReference type="ARBA" id="ARBA00001974"/>
    </source>
</evidence>
<evidence type="ECO:0000256" key="5">
    <source>
        <dbReference type="ARBA" id="ARBA00022630"/>
    </source>
</evidence>
<feature type="domain" description="tRNA uridine 5-carboxymethylaminomethyl modification enzyme C-terminal subdomain" evidence="11">
    <location>
        <begin position="470"/>
        <end position="541"/>
    </location>
</feature>
<dbReference type="InterPro" id="IPR036188">
    <property type="entry name" value="FAD/NAD-bd_sf"/>
</dbReference>
<dbReference type="Proteomes" id="UP000734218">
    <property type="component" value="Unassembled WGS sequence"/>
</dbReference>
<comment type="similarity">
    <text evidence="3">Belongs to the MnmG family.</text>
</comment>
<name>A0ABX0XNJ8_9SPHN</name>
<evidence type="ECO:0000256" key="9">
    <source>
        <dbReference type="ARBA" id="ARBA00025948"/>
    </source>
</evidence>
<evidence type="ECO:0000313" key="13">
    <source>
        <dbReference type="Proteomes" id="UP000734218"/>
    </source>
</evidence>
<dbReference type="Gene3D" id="1.10.150.570">
    <property type="entry name" value="GidA associated domain, C-terminal subdomain"/>
    <property type="match status" value="1"/>
</dbReference>
<evidence type="ECO:0000259" key="11">
    <source>
        <dbReference type="SMART" id="SM01228"/>
    </source>
</evidence>
<dbReference type="Pfam" id="PF13932">
    <property type="entry name" value="SAM_GIDA_C"/>
    <property type="match status" value="1"/>
</dbReference>
<evidence type="ECO:0000313" key="12">
    <source>
        <dbReference type="EMBL" id="NJC34949.1"/>
    </source>
</evidence>
<evidence type="ECO:0000256" key="7">
    <source>
        <dbReference type="ARBA" id="ARBA00022827"/>
    </source>
</evidence>
<keyword evidence="8" id="KW-0520">NAD</keyword>
<proteinExistence type="inferred from homology"/>
<accession>A0ABX0XNJ8</accession>
<keyword evidence="6" id="KW-0819">tRNA processing</keyword>
<evidence type="ECO:0000256" key="4">
    <source>
        <dbReference type="ARBA" id="ARBA00020461"/>
    </source>
</evidence>
<evidence type="ECO:0000256" key="10">
    <source>
        <dbReference type="ARBA" id="ARBA00031800"/>
    </source>
</evidence>
<evidence type="ECO:0000256" key="3">
    <source>
        <dbReference type="ARBA" id="ARBA00007653"/>
    </source>
</evidence>
<comment type="cofactor">
    <cofactor evidence="1">
        <name>FAD</name>
        <dbReference type="ChEBI" id="CHEBI:57692"/>
    </cofactor>
</comment>
<comment type="caution">
    <text evidence="12">The sequence shown here is derived from an EMBL/GenBank/DDBJ whole genome shotgun (WGS) entry which is preliminary data.</text>
</comment>
<dbReference type="SMART" id="SM01228">
    <property type="entry name" value="GIDA_assoc_3"/>
    <property type="match status" value="1"/>
</dbReference>
<dbReference type="InterPro" id="IPR026904">
    <property type="entry name" value="MnmG_C"/>
</dbReference>
<evidence type="ECO:0000256" key="6">
    <source>
        <dbReference type="ARBA" id="ARBA00022694"/>
    </source>
</evidence>
<dbReference type="InterPro" id="IPR040131">
    <property type="entry name" value="MnmG_N"/>
</dbReference>
<dbReference type="PANTHER" id="PTHR11806">
    <property type="entry name" value="GLUCOSE INHIBITED DIVISION PROTEIN A"/>
    <property type="match status" value="1"/>
</dbReference>
<keyword evidence="13" id="KW-1185">Reference proteome</keyword>
<dbReference type="EMBL" id="JAATJE010000002">
    <property type="protein sequence ID" value="NJC34949.1"/>
    <property type="molecule type" value="Genomic_DNA"/>
</dbReference>
<dbReference type="InterPro" id="IPR004416">
    <property type="entry name" value="MnmG"/>
</dbReference>
<dbReference type="PROSITE" id="PS01280">
    <property type="entry name" value="GIDA_1"/>
    <property type="match status" value="1"/>
</dbReference>
<dbReference type="InterPro" id="IPR002218">
    <property type="entry name" value="MnmG-rel"/>
</dbReference>
<dbReference type="SUPFAM" id="SSF51905">
    <property type="entry name" value="FAD/NAD(P)-binding domain"/>
    <property type="match status" value="2"/>
</dbReference>